<reference evidence="3 4" key="1">
    <citation type="submission" date="2017-02" db="EMBL/GenBank/DDBJ databases">
        <title>The new phylogeny of genus Mycobacterium.</title>
        <authorList>
            <person name="Tortoli E."/>
            <person name="Trovato A."/>
            <person name="Cirillo D.M."/>
        </authorList>
    </citation>
    <scope>NUCLEOTIDE SEQUENCE [LARGE SCALE GENOMIC DNA]</scope>
    <source>
        <strain evidence="3 4">DSM 45000</strain>
    </source>
</reference>
<organism evidence="3 4">
    <name type="scientific">Mycobacterium paraseoulense</name>
    <dbReference type="NCBI Taxonomy" id="590652"/>
    <lineage>
        <taxon>Bacteria</taxon>
        <taxon>Bacillati</taxon>
        <taxon>Actinomycetota</taxon>
        <taxon>Actinomycetes</taxon>
        <taxon>Mycobacteriales</taxon>
        <taxon>Mycobacteriaceae</taxon>
        <taxon>Mycobacterium</taxon>
    </lineage>
</organism>
<dbReference type="FunFam" id="3.40.50.720:FF:000084">
    <property type="entry name" value="Short-chain dehydrogenase reductase"/>
    <property type="match status" value="1"/>
</dbReference>
<keyword evidence="2" id="KW-0560">Oxidoreductase</keyword>
<dbReference type="PROSITE" id="PS00061">
    <property type="entry name" value="ADH_SHORT"/>
    <property type="match status" value="1"/>
</dbReference>
<proteinExistence type="inferred from homology"/>
<dbReference type="GO" id="GO:0016491">
    <property type="term" value="F:oxidoreductase activity"/>
    <property type="evidence" value="ECO:0007669"/>
    <property type="project" value="UniProtKB-KW"/>
</dbReference>
<dbReference type="Proteomes" id="UP000192513">
    <property type="component" value="Unassembled WGS sequence"/>
</dbReference>
<keyword evidence="4" id="KW-1185">Reference proteome</keyword>
<sequence>MNERYLGKTVLVTGAASGIGRAIACAAAREGARLILGDIRHDRLADTAAELRSEGAAAYHARCDVSNTAEVEKLVNRGSDLLGAIDVAFANAGVLGTLGDVWTYSEDEFTKILDINITGTWRTIRAVLPRMIERRRGVIVATASAAGVIGPAGLPAYVASKHAVVGLVKSTAMNVAPDGIRVNALCPHLVDTPMLDTITNENPALRESLGRQTPLGRIATSEEVARSALWLGSDESSFVTGHSLLVDGGLVAQ</sequence>
<dbReference type="OrthoDB" id="7064009at2"/>
<evidence type="ECO:0000256" key="2">
    <source>
        <dbReference type="ARBA" id="ARBA00023002"/>
    </source>
</evidence>
<dbReference type="InterPro" id="IPR036291">
    <property type="entry name" value="NAD(P)-bd_dom_sf"/>
</dbReference>
<gene>
    <name evidence="3" type="ORF">BST39_07460</name>
</gene>
<dbReference type="PANTHER" id="PTHR24321">
    <property type="entry name" value="DEHYDROGENASES, SHORT CHAIN"/>
    <property type="match status" value="1"/>
</dbReference>
<dbReference type="SUPFAM" id="SSF51735">
    <property type="entry name" value="NAD(P)-binding Rossmann-fold domains"/>
    <property type="match status" value="1"/>
</dbReference>
<comment type="caution">
    <text evidence="3">The sequence shown here is derived from an EMBL/GenBank/DDBJ whole genome shotgun (WGS) entry which is preliminary data.</text>
</comment>
<evidence type="ECO:0000313" key="4">
    <source>
        <dbReference type="Proteomes" id="UP000192513"/>
    </source>
</evidence>
<dbReference type="PANTHER" id="PTHR24321:SF8">
    <property type="entry name" value="ESTRADIOL 17-BETA-DEHYDROGENASE 8-RELATED"/>
    <property type="match status" value="1"/>
</dbReference>
<dbReference type="STRING" id="590652.BST39_07460"/>
<dbReference type="PRINTS" id="PR00080">
    <property type="entry name" value="SDRFAMILY"/>
</dbReference>
<dbReference type="Pfam" id="PF13561">
    <property type="entry name" value="adh_short_C2"/>
    <property type="match status" value="1"/>
</dbReference>
<dbReference type="RefSeq" id="WP_083170589.1">
    <property type="nucleotide sequence ID" value="NZ_AP022619.1"/>
</dbReference>
<dbReference type="PRINTS" id="PR00081">
    <property type="entry name" value="GDHRDH"/>
</dbReference>
<dbReference type="NCBIfam" id="NF005559">
    <property type="entry name" value="PRK07231.1"/>
    <property type="match status" value="1"/>
</dbReference>
<evidence type="ECO:0000313" key="3">
    <source>
        <dbReference type="EMBL" id="ORB43843.1"/>
    </source>
</evidence>
<dbReference type="EMBL" id="MVIE01000007">
    <property type="protein sequence ID" value="ORB43843.1"/>
    <property type="molecule type" value="Genomic_DNA"/>
</dbReference>
<dbReference type="Gene3D" id="3.40.50.720">
    <property type="entry name" value="NAD(P)-binding Rossmann-like Domain"/>
    <property type="match status" value="1"/>
</dbReference>
<name>A0A1X0ID11_9MYCO</name>
<dbReference type="InterPro" id="IPR002347">
    <property type="entry name" value="SDR_fam"/>
</dbReference>
<comment type="similarity">
    <text evidence="1">Belongs to the short-chain dehydrogenases/reductases (SDR) family.</text>
</comment>
<evidence type="ECO:0000256" key="1">
    <source>
        <dbReference type="ARBA" id="ARBA00006484"/>
    </source>
</evidence>
<protein>
    <submittedName>
        <fullName evidence="3">Short-chain dehydrogenase</fullName>
    </submittedName>
</protein>
<dbReference type="InterPro" id="IPR020904">
    <property type="entry name" value="Sc_DH/Rdtase_CS"/>
</dbReference>
<dbReference type="AlphaFoldDB" id="A0A1X0ID11"/>
<dbReference type="CDD" id="cd05233">
    <property type="entry name" value="SDR_c"/>
    <property type="match status" value="1"/>
</dbReference>
<accession>A0A1X0ID11</accession>